<evidence type="ECO:0000256" key="2">
    <source>
        <dbReference type="ARBA" id="ARBA00012438"/>
    </source>
</evidence>
<accession>A0A0A0EKD8</accession>
<dbReference type="Pfam" id="PF01590">
    <property type="entry name" value="GAF"/>
    <property type="match status" value="1"/>
</dbReference>
<evidence type="ECO:0000256" key="3">
    <source>
        <dbReference type="ARBA" id="ARBA00022543"/>
    </source>
</evidence>
<dbReference type="GO" id="GO:0005524">
    <property type="term" value="F:ATP binding"/>
    <property type="evidence" value="ECO:0007669"/>
    <property type="project" value="UniProtKB-KW"/>
</dbReference>
<evidence type="ECO:0000256" key="4">
    <source>
        <dbReference type="ARBA" id="ARBA00022553"/>
    </source>
</evidence>
<evidence type="ECO:0000256" key="5">
    <source>
        <dbReference type="ARBA" id="ARBA00022606"/>
    </source>
</evidence>
<evidence type="ECO:0000256" key="1">
    <source>
        <dbReference type="ARBA" id="ARBA00000085"/>
    </source>
</evidence>
<dbReference type="Proteomes" id="UP000030004">
    <property type="component" value="Unassembled WGS sequence"/>
</dbReference>
<gene>
    <name evidence="15" type="ORF">ATO9_03900</name>
</gene>
<keyword evidence="5" id="KW-0716">Sensory transduction</keyword>
<evidence type="ECO:0000256" key="9">
    <source>
        <dbReference type="ARBA" id="ARBA00022840"/>
    </source>
</evidence>
<evidence type="ECO:0000259" key="13">
    <source>
        <dbReference type="PROSITE" id="PS50046"/>
    </source>
</evidence>
<dbReference type="InterPro" id="IPR001789">
    <property type="entry name" value="Sig_transdc_resp-reg_receiver"/>
</dbReference>
<dbReference type="Gene3D" id="3.30.450.20">
    <property type="entry name" value="PAS domain"/>
    <property type="match status" value="1"/>
</dbReference>
<reference evidence="15 16" key="1">
    <citation type="journal article" date="2015" name="Antonie Van Leeuwenhoek">
        <title>Pseudooceanicola atlanticus gen. nov. sp. nov., isolated from surface seawater of the Atlantic Ocean and reclassification of Oceanicola batsensis, Oceanicola marinus, Oceanicola nitratireducens, Oceanicola nanhaiensis, Oceanicola antarcticus and Oceanicola flagellatus, as Pseudooceanicola batsensis comb. nov., Pseudooceanicola marinus comb. nov., Pseudooceanicola nitratireducens comb. nov., Pseudooceanicola nanhaiensis comb. nov., Pseudooceanicola antarcticus comb. nov., and Pseudooceanicola flagellatus comb. nov.</title>
        <authorList>
            <person name="Lai Q."/>
            <person name="Li G."/>
            <person name="Liu X."/>
            <person name="Du Y."/>
            <person name="Sun F."/>
            <person name="Shao Z."/>
        </authorList>
    </citation>
    <scope>NUCLEOTIDE SEQUENCE [LARGE SCALE GENOMIC DNA]</scope>
    <source>
        <strain evidence="15 16">22II-s11g</strain>
    </source>
</reference>
<dbReference type="SMART" id="SM00911">
    <property type="entry name" value="HWE_HK"/>
    <property type="match status" value="1"/>
</dbReference>
<dbReference type="InterPro" id="IPR000014">
    <property type="entry name" value="PAS"/>
</dbReference>
<dbReference type="InterPro" id="IPR011006">
    <property type="entry name" value="CheY-like_superfamily"/>
</dbReference>
<proteinExistence type="predicted"/>
<feature type="domain" description="Response regulatory" evidence="14">
    <location>
        <begin position="745"/>
        <end position="857"/>
    </location>
</feature>
<dbReference type="InterPro" id="IPR011102">
    <property type="entry name" value="Sig_transdc_His_kinase_HWE"/>
</dbReference>
<dbReference type="EMBL" id="AQQX01000001">
    <property type="protein sequence ID" value="KGM50633.1"/>
    <property type="molecule type" value="Genomic_DNA"/>
</dbReference>
<dbReference type="InterPro" id="IPR036890">
    <property type="entry name" value="HATPase_C_sf"/>
</dbReference>
<comment type="catalytic activity">
    <reaction evidence="1">
        <text>ATP + protein L-histidine = ADP + protein N-phospho-L-histidine.</text>
        <dbReference type="EC" id="2.7.13.3"/>
    </reaction>
</comment>
<dbReference type="Gene3D" id="3.30.565.10">
    <property type="entry name" value="Histidine kinase-like ATPase, C-terminal domain"/>
    <property type="match status" value="1"/>
</dbReference>
<dbReference type="InterPro" id="IPR043150">
    <property type="entry name" value="Phytochrome_PHY_sf"/>
</dbReference>
<dbReference type="STRING" id="1461694.ATO9_03900"/>
<dbReference type="CDD" id="cd00130">
    <property type="entry name" value="PAS"/>
    <property type="match status" value="1"/>
</dbReference>
<dbReference type="Gene3D" id="3.30.450.40">
    <property type="match status" value="1"/>
</dbReference>
<dbReference type="RefSeq" id="WP_043745180.1">
    <property type="nucleotide sequence ID" value="NZ_AQQX01000001.1"/>
</dbReference>
<dbReference type="PIRSF" id="PIRSF036397">
    <property type="entry name" value="Bactrphtchrm_rec"/>
    <property type="match status" value="1"/>
</dbReference>
<keyword evidence="3" id="KW-0600">Photoreceptor protein</keyword>
<feature type="modified residue" description="4-aspartylphosphate" evidence="12">
    <location>
        <position position="796"/>
    </location>
</feature>
<dbReference type="InterPro" id="IPR013654">
    <property type="entry name" value="PAS_2"/>
</dbReference>
<keyword evidence="9" id="KW-0067">ATP-binding</keyword>
<organism evidence="15 16">
    <name type="scientific">Pseudooceanicola atlanticus</name>
    <dbReference type="NCBI Taxonomy" id="1461694"/>
    <lineage>
        <taxon>Bacteria</taxon>
        <taxon>Pseudomonadati</taxon>
        <taxon>Pseudomonadota</taxon>
        <taxon>Alphaproteobacteria</taxon>
        <taxon>Rhodobacterales</taxon>
        <taxon>Paracoccaceae</taxon>
        <taxon>Pseudooceanicola</taxon>
    </lineage>
</organism>
<comment type="caution">
    <text evidence="15">The sequence shown here is derived from an EMBL/GenBank/DDBJ whole genome shotgun (WGS) entry which is preliminary data.</text>
</comment>
<dbReference type="SMART" id="SM00065">
    <property type="entry name" value="GAF"/>
    <property type="match status" value="1"/>
</dbReference>
<sequence length="860" mass="94274">MTPPTPERAFDADQVDLTNCEREPIHILGTIQTYGYLLALSPDWIVAHASDNIADLLGQTAQEINGVPVADLLPEASIRKMRAKMQGLLHEDATVRIIDFDLFEDGRRFDAAIHQSGRSFVLEVEQKADLSPDRDDLGAVQALVHRISTRGSMQEMLDQAAQGIRMISGFDRVMVYKFAADDSGEVVAEAKERSLESYRGLRFPASDIPKQARALYTRNLLRLIADVNAPVSAVTPAVNPEGEPLDLSLAATRAVSPIHLEYLRNMGVQASMSVSILRRGKLWGLLACHNRTPHYIDFEKRTAIELFGQLFAYELAQWESEAETVELQRAQGLHDRVISRMADGEGLLEFFSDFAEDVSESIAHDGIAIFSGGAYKAYGSAPTKEEFLGLARFLNTAPLSRVYSTNEISRVYPMGESFSDRACGMLALPISRTPRDYIVLFRKELMQQVTWAGNPDKPVEAGGPNGQRLTPRKSFEAWQQTVTGCSAPWTDAEVRMADALRVTLLEVVLKITDKANADNKRAHDQQELLIAELNHRVRNILNLIRGLVSQSRVDDDSVETYIASLDGRIQSLARAHDQLTRQDWSAVSLRELVEVEIRAFLADNPDRVEISGTTPLLSPAAYSGMALVFHELVTNSVKYGALSTESGRVAVQLMRANDGALRILWSERGGPPVRAPKRRGFGSAIIERTVPHELQGTARVDYNIAGLVAEFSIPERHVGGDAEGTSPLTEVDNAMALPDHPLEGHGLVVEDTMIIALDATDMMKELGCDDVSVAATNAEALSFLEDGTDVTVALVDVNLGQETSVAVAERLAALGIPYLLATGYGETGAMRQTFPDVKVVQKPYSTDSLRVAFAEVIASE</sequence>
<evidence type="ECO:0000256" key="8">
    <source>
        <dbReference type="ARBA" id="ARBA00022777"/>
    </source>
</evidence>
<evidence type="ECO:0000259" key="14">
    <source>
        <dbReference type="PROSITE" id="PS50110"/>
    </source>
</evidence>
<dbReference type="GO" id="GO:0004673">
    <property type="term" value="F:protein histidine kinase activity"/>
    <property type="evidence" value="ECO:0007669"/>
    <property type="project" value="UniProtKB-EC"/>
</dbReference>
<feature type="domain" description="Phytochrome chromophore attachment site" evidence="13">
    <location>
        <begin position="152"/>
        <end position="309"/>
    </location>
</feature>
<dbReference type="InterPro" id="IPR029016">
    <property type="entry name" value="GAF-like_dom_sf"/>
</dbReference>
<evidence type="ECO:0000256" key="12">
    <source>
        <dbReference type="PROSITE-ProRule" id="PRU00169"/>
    </source>
</evidence>
<dbReference type="Pfam" id="PF00360">
    <property type="entry name" value="PHY"/>
    <property type="match status" value="1"/>
</dbReference>
<dbReference type="GO" id="GO:0006355">
    <property type="term" value="P:regulation of DNA-templated transcription"/>
    <property type="evidence" value="ECO:0007669"/>
    <property type="project" value="InterPro"/>
</dbReference>
<dbReference type="InterPro" id="IPR003018">
    <property type="entry name" value="GAF"/>
</dbReference>
<evidence type="ECO:0000256" key="10">
    <source>
        <dbReference type="ARBA" id="ARBA00022991"/>
    </source>
</evidence>
<dbReference type="eggNOG" id="COG3279">
    <property type="taxonomic scope" value="Bacteria"/>
</dbReference>
<keyword evidence="4 12" id="KW-0597">Phosphoprotein</keyword>
<evidence type="ECO:0000256" key="7">
    <source>
        <dbReference type="ARBA" id="ARBA00022741"/>
    </source>
</evidence>
<evidence type="ECO:0000313" key="16">
    <source>
        <dbReference type="Proteomes" id="UP000030004"/>
    </source>
</evidence>
<dbReference type="Pfam" id="PF07536">
    <property type="entry name" value="HWE_HK"/>
    <property type="match status" value="1"/>
</dbReference>
<dbReference type="Gene3D" id="3.30.450.270">
    <property type="match status" value="1"/>
</dbReference>
<dbReference type="PRINTS" id="PR01033">
    <property type="entry name" value="PHYTOCHROME"/>
</dbReference>
<dbReference type="SUPFAM" id="SSF55874">
    <property type="entry name" value="ATPase domain of HSP90 chaperone/DNA topoisomerase II/histidine kinase"/>
    <property type="match status" value="1"/>
</dbReference>
<dbReference type="PROSITE" id="PS50046">
    <property type="entry name" value="PHYTOCHROME_2"/>
    <property type="match status" value="1"/>
</dbReference>
<dbReference type="PROSITE" id="PS50110">
    <property type="entry name" value="RESPONSE_REGULATORY"/>
    <property type="match status" value="1"/>
</dbReference>
<keyword evidence="10" id="KW-0157">Chromophore</keyword>
<evidence type="ECO:0000256" key="6">
    <source>
        <dbReference type="ARBA" id="ARBA00022679"/>
    </source>
</evidence>
<dbReference type="InterPro" id="IPR001294">
    <property type="entry name" value="Phytochrome"/>
</dbReference>
<dbReference type="GO" id="GO:0009881">
    <property type="term" value="F:photoreceptor activity"/>
    <property type="evidence" value="ECO:0007669"/>
    <property type="project" value="UniProtKB-KW"/>
</dbReference>
<dbReference type="InterPro" id="IPR013515">
    <property type="entry name" value="Phytochrome_cen-reg"/>
</dbReference>
<dbReference type="SUPFAM" id="SSF55781">
    <property type="entry name" value="GAF domain-like"/>
    <property type="match status" value="2"/>
</dbReference>
<evidence type="ECO:0000313" key="15">
    <source>
        <dbReference type="EMBL" id="KGM50633.1"/>
    </source>
</evidence>
<dbReference type="eggNOG" id="COG4251">
    <property type="taxonomic scope" value="Bacteria"/>
</dbReference>
<protein>
    <recommendedName>
        <fullName evidence="2">histidine kinase</fullName>
        <ecNumber evidence="2">2.7.13.3</ecNumber>
    </recommendedName>
</protein>
<keyword evidence="8" id="KW-0418">Kinase</keyword>
<dbReference type="GO" id="GO:0009584">
    <property type="term" value="P:detection of visible light"/>
    <property type="evidence" value="ECO:0007669"/>
    <property type="project" value="InterPro"/>
</dbReference>
<dbReference type="InterPro" id="IPR035965">
    <property type="entry name" value="PAS-like_dom_sf"/>
</dbReference>
<keyword evidence="7" id="KW-0547">Nucleotide-binding</keyword>
<dbReference type="GO" id="GO:0000160">
    <property type="term" value="P:phosphorelay signal transduction system"/>
    <property type="evidence" value="ECO:0007669"/>
    <property type="project" value="InterPro"/>
</dbReference>
<dbReference type="Pfam" id="PF08446">
    <property type="entry name" value="PAS_2"/>
    <property type="match status" value="1"/>
</dbReference>
<dbReference type="PANTHER" id="PTHR41523">
    <property type="entry name" value="TWO-COMPONENT SYSTEM SENSOR PROTEIN"/>
    <property type="match status" value="1"/>
</dbReference>
<keyword evidence="11" id="KW-0675">Receptor</keyword>
<dbReference type="AlphaFoldDB" id="A0A0A0EKD8"/>
<dbReference type="SUPFAM" id="SSF52172">
    <property type="entry name" value="CheY-like"/>
    <property type="match status" value="1"/>
</dbReference>
<name>A0A0A0EKD8_9RHOB</name>
<keyword evidence="16" id="KW-1185">Reference proteome</keyword>
<dbReference type="SUPFAM" id="SSF55785">
    <property type="entry name" value="PYP-like sensor domain (PAS domain)"/>
    <property type="match status" value="1"/>
</dbReference>
<dbReference type="EC" id="2.7.13.3" evidence="2"/>
<keyword evidence="6" id="KW-0808">Transferase</keyword>
<dbReference type="InterPro" id="IPR009219">
    <property type="entry name" value="Bactrphtchr_CheY"/>
</dbReference>
<dbReference type="Gene3D" id="3.40.50.2300">
    <property type="match status" value="1"/>
</dbReference>
<evidence type="ECO:0000256" key="11">
    <source>
        <dbReference type="ARBA" id="ARBA00023170"/>
    </source>
</evidence>
<dbReference type="InterPro" id="IPR016132">
    <property type="entry name" value="Phyto_chromo_attachment"/>
</dbReference>
<dbReference type="PANTHER" id="PTHR41523:SF8">
    <property type="entry name" value="ETHYLENE RESPONSE SENSOR PROTEIN"/>
    <property type="match status" value="1"/>
</dbReference>